<dbReference type="EMBL" id="CP016359">
    <property type="protein sequence ID" value="APU68999.1"/>
    <property type="molecule type" value="Genomic_DNA"/>
</dbReference>
<name>A0A1L7I5W9_9FLAO</name>
<evidence type="ECO:0000313" key="3">
    <source>
        <dbReference type="Proteomes" id="UP000186230"/>
    </source>
</evidence>
<keyword evidence="1" id="KW-0808">Transferase</keyword>
<dbReference type="GO" id="GO:0016757">
    <property type="term" value="F:glycosyltransferase activity"/>
    <property type="evidence" value="ECO:0007669"/>
    <property type="project" value="InterPro"/>
</dbReference>
<dbReference type="Gene3D" id="3.40.50.2000">
    <property type="entry name" value="Glycogen Phosphorylase B"/>
    <property type="match status" value="1"/>
</dbReference>
<dbReference type="PANTHER" id="PTHR46401">
    <property type="entry name" value="GLYCOSYLTRANSFERASE WBBK-RELATED"/>
    <property type="match status" value="1"/>
</dbReference>
<dbReference type="PANTHER" id="PTHR46401:SF2">
    <property type="entry name" value="GLYCOSYLTRANSFERASE WBBK-RELATED"/>
    <property type="match status" value="1"/>
</dbReference>
<gene>
    <name evidence="2" type="ORF">GRFL_2275</name>
</gene>
<dbReference type="GO" id="GO:0009103">
    <property type="term" value="P:lipopolysaccharide biosynthetic process"/>
    <property type="evidence" value="ECO:0007669"/>
    <property type="project" value="TreeGrafter"/>
</dbReference>
<dbReference type="Proteomes" id="UP000186230">
    <property type="component" value="Chromosome"/>
</dbReference>
<keyword evidence="3" id="KW-1185">Reference proteome</keyword>
<dbReference type="InterPro" id="IPR001296">
    <property type="entry name" value="Glyco_trans_1"/>
</dbReference>
<dbReference type="Pfam" id="PF00534">
    <property type="entry name" value="Glycos_transf_1"/>
    <property type="match status" value="1"/>
</dbReference>
<accession>A0A1L7I5W9</accession>
<proteinExistence type="predicted"/>
<dbReference type="OrthoDB" id="9765330at2"/>
<evidence type="ECO:0000313" key="2">
    <source>
        <dbReference type="EMBL" id="APU68999.1"/>
    </source>
</evidence>
<evidence type="ECO:0000256" key="1">
    <source>
        <dbReference type="ARBA" id="ARBA00022679"/>
    </source>
</evidence>
<dbReference type="KEGG" id="gfl:GRFL_2275"/>
<dbReference type="RefSeq" id="WP_083644702.1">
    <property type="nucleotide sequence ID" value="NZ_AMRU01000009.1"/>
</dbReference>
<dbReference type="STRING" id="1229726.GRFL_2275"/>
<organism evidence="2 3">
    <name type="scientific">Christiangramia flava JLT2011</name>
    <dbReference type="NCBI Taxonomy" id="1229726"/>
    <lineage>
        <taxon>Bacteria</taxon>
        <taxon>Pseudomonadati</taxon>
        <taxon>Bacteroidota</taxon>
        <taxon>Flavobacteriia</taxon>
        <taxon>Flavobacteriales</taxon>
        <taxon>Flavobacteriaceae</taxon>
        <taxon>Christiangramia</taxon>
    </lineage>
</organism>
<dbReference type="SUPFAM" id="SSF53756">
    <property type="entry name" value="UDP-Glycosyltransferase/glycogen phosphorylase"/>
    <property type="match status" value="1"/>
</dbReference>
<sequence>MKLAIVTALPPSKVTLNEYGFHLAKHFAQKEEIEELILITDKVREPRHFDFDTGKVTLIEAWKFNSYNTLFSVSKAIRKSGADAVLFNLQFMKFGDKKVPAALGLMLPMMCRFQGIPSITLLHNILEQVDLGQAGFTENRILKFLFNQIGTFLTRLILQSDRVALTIGKYVEIISAKYQAKNVILMSHGSFETPPAPDFDIPEGPKKVMCFGKFGTYKRVELMIEAVEELRQRTNLDLEIVIAGTDSPNTPGYLQEMKEKYAMVQNIEFTGYVAEEEVPKVFTESAVVVFPYTATTGSSGVLHQAGSYGKAVVMPNLGDLALLVEEEGYAGEFFEPGNVASLARSLENILKNEEYRRSLGEKNYAAACSLPMETIAQMYLEEFKSLRKQKLKIKYV</sequence>
<protein>
    <submittedName>
        <fullName evidence="2">Uncharacterized protein</fullName>
    </submittedName>
</protein>
<dbReference type="AlphaFoldDB" id="A0A1L7I5W9"/>
<reference evidence="2 3" key="1">
    <citation type="submission" date="2016-07" db="EMBL/GenBank/DDBJ databases">
        <title>Multi-omics approach to identify versatile polysaccharide utilization systems of a marine flavobacterium Gramella flava.</title>
        <authorList>
            <person name="Tang K."/>
        </authorList>
    </citation>
    <scope>NUCLEOTIDE SEQUENCE [LARGE SCALE GENOMIC DNA]</scope>
    <source>
        <strain evidence="2 3">JLT2011</strain>
    </source>
</reference>